<gene>
    <name evidence="2" type="ORF">MNBD_GAMMA26-2505</name>
</gene>
<keyword evidence="1" id="KW-1133">Transmembrane helix</keyword>
<proteinExistence type="predicted"/>
<accession>A0A3B1AZD9</accession>
<dbReference type="EMBL" id="UOFX01000085">
    <property type="protein sequence ID" value="VAX11436.1"/>
    <property type="molecule type" value="Genomic_DNA"/>
</dbReference>
<keyword evidence="1" id="KW-0812">Transmembrane</keyword>
<sequence>MSVSIEIKQRISKEFNEDEGQHVINALCDYEWLDMEPDRVHRIILDFAKGKISEVERLVKIANDDPRRVLASDKPPKKINLAKKKRVAQIILILAGINVITWIALKFIVQFK</sequence>
<organism evidence="2">
    <name type="scientific">hydrothermal vent metagenome</name>
    <dbReference type="NCBI Taxonomy" id="652676"/>
    <lineage>
        <taxon>unclassified sequences</taxon>
        <taxon>metagenomes</taxon>
        <taxon>ecological metagenomes</taxon>
    </lineage>
</organism>
<reference evidence="2" key="1">
    <citation type="submission" date="2018-06" db="EMBL/GenBank/DDBJ databases">
        <authorList>
            <person name="Zhirakovskaya E."/>
        </authorList>
    </citation>
    <scope>NUCLEOTIDE SEQUENCE</scope>
</reference>
<dbReference type="AlphaFoldDB" id="A0A3B1AZD9"/>
<keyword evidence="1" id="KW-0472">Membrane</keyword>
<evidence type="ECO:0000313" key="2">
    <source>
        <dbReference type="EMBL" id="VAX11436.1"/>
    </source>
</evidence>
<name>A0A3B1AZD9_9ZZZZ</name>
<feature type="transmembrane region" description="Helical" evidence="1">
    <location>
        <begin position="87"/>
        <end position="109"/>
    </location>
</feature>
<evidence type="ECO:0000256" key="1">
    <source>
        <dbReference type="SAM" id="Phobius"/>
    </source>
</evidence>
<protein>
    <submittedName>
        <fullName evidence="2">Uncharacterized protein</fullName>
    </submittedName>
</protein>